<keyword evidence="3" id="KW-0540">Nuclease</keyword>
<name>A0A2M6WJN2_9BACT</name>
<evidence type="ECO:0000256" key="6">
    <source>
        <dbReference type="ARBA" id="ARBA00022801"/>
    </source>
</evidence>
<dbReference type="Gene3D" id="3.40.390.30">
    <property type="entry name" value="Metalloproteases ('zincins'), catalytic domain"/>
    <property type="match status" value="1"/>
</dbReference>
<evidence type="ECO:0000313" key="8">
    <source>
        <dbReference type="EMBL" id="PIT93018.1"/>
    </source>
</evidence>
<dbReference type="PROSITE" id="PS01306">
    <property type="entry name" value="UPF0054"/>
    <property type="match status" value="1"/>
</dbReference>
<keyword evidence="5" id="KW-0255">Endonuclease</keyword>
<evidence type="ECO:0000256" key="7">
    <source>
        <dbReference type="ARBA" id="ARBA00022833"/>
    </source>
</evidence>
<dbReference type="GO" id="GO:0046872">
    <property type="term" value="F:metal ion binding"/>
    <property type="evidence" value="ECO:0007669"/>
    <property type="project" value="UniProtKB-KW"/>
</dbReference>
<dbReference type="Proteomes" id="UP000229112">
    <property type="component" value="Unassembled WGS sequence"/>
</dbReference>
<keyword evidence="7" id="KW-0862">Zinc</keyword>
<dbReference type="EMBL" id="PFAY01000018">
    <property type="protein sequence ID" value="PIT93018.1"/>
    <property type="molecule type" value="Genomic_DNA"/>
</dbReference>
<evidence type="ECO:0000256" key="5">
    <source>
        <dbReference type="ARBA" id="ARBA00022759"/>
    </source>
</evidence>
<evidence type="ECO:0000256" key="3">
    <source>
        <dbReference type="ARBA" id="ARBA00022722"/>
    </source>
</evidence>
<dbReference type="InterPro" id="IPR002036">
    <property type="entry name" value="YbeY"/>
</dbReference>
<dbReference type="AlphaFoldDB" id="A0A2M6WJN2"/>
<dbReference type="InterPro" id="IPR020549">
    <property type="entry name" value="YbeY_CS"/>
</dbReference>
<accession>A0A2M6WJN2</accession>
<evidence type="ECO:0000256" key="4">
    <source>
        <dbReference type="ARBA" id="ARBA00022723"/>
    </source>
</evidence>
<proteinExistence type="inferred from homology"/>
<comment type="cofactor">
    <cofactor evidence="1">
        <name>Zn(2+)</name>
        <dbReference type="ChEBI" id="CHEBI:29105"/>
    </cofactor>
</comment>
<evidence type="ECO:0000256" key="1">
    <source>
        <dbReference type="ARBA" id="ARBA00001947"/>
    </source>
</evidence>
<organism evidence="8 9">
    <name type="scientific">Candidatus Harrisonbacteria bacterium CG10_big_fil_rev_8_21_14_0_10_38_8</name>
    <dbReference type="NCBI Taxonomy" id="1974582"/>
    <lineage>
        <taxon>Bacteria</taxon>
        <taxon>Candidatus Harrisoniibacteriota</taxon>
    </lineage>
</organism>
<dbReference type="GO" id="GO:0004222">
    <property type="term" value="F:metalloendopeptidase activity"/>
    <property type="evidence" value="ECO:0007669"/>
    <property type="project" value="InterPro"/>
</dbReference>
<gene>
    <name evidence="8" type="primary">ybeY</name>
    <name evidence="8" type="ORF">COU06_02190</name>
</gene>
<keyword evidence="4" id="KW-0479">Metal-binding</keyword>
<sequence length="129" mass="15276">MIFVETEVSEFKKYVKDIKEAMKWLLLYTKKTNTFVDIFLVDSKVMDKNVLSYPEKASFPRPDRNGVTLGEIYLNPEYIKENKESLLYMLVHGYLHLLGYDHIRKDDRIVMEKEEDLIMSKLTELGISF</sequence>
<dbReference type="GO" id="GO:0004519">
    <property type="term" value="F:endonuclease activity"/>
    <property type="evidence" value="ECO:0007669"/>
    <property type="project" value="UniProtKB-KW"/>
</dbReference>
<dbReference type="Pfam" id="PF02130">
    <property type="entry name" value="YbeY"/>
    <property type="match status" value="1"/>
</dbReference>
<dbReference type="SUPFAM" id="SSF55486">
    <property type="entry name" value="Metalloproteases ('zincins'), catalytic domain"/>
    <property type="match status" value="1"/>
</dbReference>
<comment type="caution">
    <text evidence="8">The sequence shown here is derived from an EMBL/GenBank/DDBJ whole genome shotgun (WGS) entry which is preliminary data.</text>
</comment>
<dbReference type="GO" id="GO:0006364">
    <property type="term" value="P:rRNA processing"/>
    <property type="evidence" value="ECO:0007669"/>
    <property type="project" value="InterPro"/>
</dbReference>
<dbReference type="NCBIfam" id="TIGR00043">
    <property type="entry name" value="rRNA maturation RNase YbeY"/>
    <property type="match status" value="1"/>
</dbReference>
<evidence type="ECO:0000313" key="9">
    <source>
        <dbReference type="Proteomes" id="UP000229112"/>
    </source>
</evidence>
<comment type="similarity">
    <text evidence="2">Belongs to the endoribonuclease YbeY family.</text>
</comment>
<evidence type="ECO:0000256" key="2">
    <source>
        <dbReference type="ARBA" id="ARBA00010875"/>
    </source>
</evidence>
<keyword evidence="6" id="KW-0378">Hydrolase</keyword>
<dbReference type="InterPro" id="IPR023091">
    <property type="entry name" value="MetalPrtase_cat_dom_sf_prd"/>
</dbReference>
<protein>
    <submittedName>
        <fullName evidence="8">rRNA maturation RNase YbeY</fullName>
    </submittedName>
</protein>
<reference evidence="9" key="1">
    <citation type="submission" date="2017-09" db="EMBL/GenBank/DDBJ databases">
        <title>Depth-based differentiation of microbial function through sediment-hosted aquifers and enrichment of novel symbionts in the deep terrestrial subsurface.</title>
        <authorList>
            <person name="Probst A.J."/>
            <person name="Ladd B."/>
            <person name="Jarett J.K."/>
            <person name="Geller-Mcgrath D.E."/>
            <person name="Sieber C.M.K."/>
            <person name="Emerson J.B."/>
            <person name="Anantharaman K."/>
            <person name="Thomas B.C."/>
            <person name="Malmstrom R."/>
            <person name="Stieglmeier M."/>
            <person name="Klingl A."/>
            <person name="Woyke T."/>
            <person name="Ryan C.M."/>
            <person name="Banfield J.F."/>
        </authorList>
    </citation>
    <scope>NUCLEOTIDE SEQUENCE [LARGE SCALE GENOMIC DNA]</scope>
</reference>